<proteinExistence type="predicted"/>
<dbReference type="Proteomes" id="UP001501747">
    <property type="component" value="Unassembled WGS sequence"/>
</dbReference>
<feature type="domain" description="Peptidase C45 hydrolase" evidence="1">
    <location>
        <begin position="119"/>
        <end position="336"/>
    </location>
</feature>
<reference evidence="3" key="1">
    <citation type="journal article" date="2019" name="Int. J. Syst. Evol. Microbiol.">
        <title>The Global Catalogue of Microorganisms (GCM) 10K type strain sequencing project: providing services to taxonomists for standard genome sequencing and annotation.</title>
        <authorList>
            <consortium name="The Broad Institute Genomics Platform"/>
            <consortium name="The Broad Institute Genome Sequencing Center for Infectious Disease"/>
            <person name="Wu L."/>
            <person name="Ma J."/>
        </authorList>
    </citation>
    <scope>NUCLEOTIDE SEQUENCE [LARGE SCALE GENOMIC DNA]</scope>
    <source>
        <strain evidence="3">JCM 17342</strain>
    </source>
</reference>
<dbReference type="NCBIfam" id="NF040521">
    <property type="entry name" value="C45_proenzyme"/>
    <property type="match status" value="1"/>
</dbReference>
<organism evidence="2 3">
    <name type="scientific">Allokutzneria multivorans</name>
    <dbReference type="NCBI Taxonomy" id="1142134"/>
    <lineage>
        <taxon>Bacteria</taxon>
        <taxon>Bacillati</taxon>
        <taxon>Actinomycetota</taxon>
        <taxon>Actinomycetes</taxon>
        <taxon>Pseudonocardiales</taxon>
        <taxon>Pseudonocardiaceae</taxon>
        <taxon>Allokutzneria</taxon>
    </lineage>
</organism>
<dbReference type="InterPro" id="IPR047801">
    <property type="entry name" value="Peptidase_C45"/>
</dbReference>
<dbReference type="PANTHER" id="PTHR34180:SF1">
    <property type="entry name" value="BETA-ALANYL-DOPAMINE_CARCININE HYDROLASE"/>
    <property type="match status" value="1"/>
</dbReference>
<dbReference type="Pfam" id="PF03417">
    <property type="entry name" value="AAT"/>
    <property type="match status" value="1"/>
</dbReference>
<dbReference type="Gene3D" id="3.60.60.10">
    <property type="entry name" value="Penicillin V Acylase, Chain A"/>
    <property type="match status" value="1"/>
</dbReference>
<gene>
    <name evidence="2" type="ORF">GCM10022247_32040</name>
</gene>
<evidence type="ECO:0000313" key="3">
    <source>
        <dbReference type="Proteomes" id="UP001501747"/>
    </source>
</evidence>
<evidence type="ECO:0000259" key="1">
    <source>
        <dbReference type="Pfam" id="PF03417"/>
    </source>
</evidence>
<protein>
    <recommendedName>
        <fullName evidence="1">Peptidase C45 hydrolase domain-containing protein</fullName>
    </recommendedName>
</protein>
<dbReference type="InterPro" id="IPR047794">
    <property type="entry name" value="C45_proenzyme-like"/>
</dbReference>
<dbReference type="EMBL" id="BAABAL010000009">
    <property type="protein sequence ID" value="GAA4007536.1"/>
    <property type="molecule type" value="Genomic_DNA"/>
</dbReference>
<comment type="caution">
    <text evidence="2">The sequence shown here is derived from an EMBL/GenBank/DDBJ whole genome shotgun (WGS) entry which is preliminary data.</text>
</comment>
<accession>A0ABP7S6P7</accession>
<dbReference type="InterPro" id="IPR005079">
    <property type="entry name" value="Peptidase_C45_hydrolase"/>
</dbReference>
<name>A0ABP7S6P7_9PSEU</name>
<sequence length="352" mass="37979">MRIDHHELGGMPWVVARGDRQAVFEALGAEFAERVRALVLGLPELPGVRRFEAMGDGARELDELIRLTELGAPQQYAELAALAEGADMPLRTLLLANLRGDVPNEVVSAGCSDVLWRGQRSVLAHNEDGAAGQEEQLVLLTLHLDDEPAVTALWYPGFLPGNAFAVTGLGMVFGLDHIPLVRPEPGVGRHFVARGLHGVRGVEDVVRFLGRNPSAGGFAYNVGDLDTGRLLQVESASGDIAMHEPDAAKPWAWHTNHLRYLTERPDRASPSSVARAQALTRLPPPKTEPDAAWFLDVLTRPTPRGVYRDPVPGDPSATLCSFVTDLTAREVTIALRGGAPVTVPLDRLLTGP</sequence>
<keyword evidence="3" id="KW-1185">Reference proteome</keyword>
<dbReference type="PANTHER" id="PTHR34180">
    <property type="entry name" value="PEPTIDASE C45"/>
    <property type="match status" value="1"/>
</dbReference>
<evidence type="ECO:0000313" key="2">
    <source>
        <dbReference type="EMBL" id="GAA4007536.1"/>
    </source>
</evidence>